<organism evidence="2 3">
    <name type="scientific">Ruficoccus amylovorans</name>
    <dbReference type="NCBI Taxonomy" id="1804625"/>
    <lineage>
        <taxon>Bacteria</taxon>
        <taxon>Pseudomonadati</taxon>
        <taxon>Verrucomicrobiota</taxon>
        <taxon>Opitutia</taxon>
        <taxon>Puniceicoccales</taxon>
        <taxon>Cerasicoccaceae</taxon>
        <taxon>Ruficoccus</taxon>
    </lineage>
</organism>
<dbReference type="InterPro" id="IPR023485">
    <property type="entry name" value="Ptyr_pPase"/>
</dbReference>
<dbReference type="RefSeq" id="WP_185675334.1">
    <property type="nucleotide sequence ID" value="NZ_JACHVB010000021.1"/>
</dbReference>
<dbReference type="Proteomes" id="UP000546464">
    <property type="component" value="Unassembled WGS sequence"/>
</dbReference>
<proteinExistence type="predicted"/>
<sequence>MSERYILFVCTGNYYRSRFAEAVFNHGAQAEGLPWRAFSRGLFPGWVEDNSDLSPHTRAALATRGIPLHHTGSKRTQLTREDMERAAHTIVLKKTEHHPMMRKAFPELADQVEYWEVHDIDFADPAEALPEIEQLVQNLIEQLKRNPEGNFLRTGPSKA</sequence>
<gene>
    <name evidence="2" type="ORF">H5P28_08780</name>
</gene>
<dbReference type="Pfam" id="PF01451">
    <property type="entry name" value="LMWPc"/>
    <property type="match status" value="1"/>
</dbReference>
<comment type="caution">
    <text evidence="2">The sequence shown here is derived from an EMBL/GenBank/DDBJ whole genome shotgun (WGS) entry which is preliminary data.</text>
</comment>
<dbReference type="SUPFAM" id="SSF52788">
    <property type="entry name" value="Phosphotyrosine protein phosphatases I"/>
    <property type="match status" value="1"/>
</dbReference>
<dbReference type="Gene3D" id="3.40.50.2300">
    <property type="match status" value="1"/>
</dbReference>
<dbReference type="AlphaFoldDB" id="A0A842HDQ6"/>
<dbReference type="InterPro" id="IPR036196">
    <property type="entry name" value="Ptyr_pPase_sf"/>
</dbReference>
<evidence type="ECO:0000313" key="3">
    <source>
        <dbReference type="Proteomes" id="UP000546464"/>
    </source>
</evidence>
<dbReference type="SMART" id="SM00226">
    <property type="entry name" value="LMWPc"/>
    <property type="match status" value="1"/>
</dbReference>
<evidence type="ECO:0000259" key="1">
    <source>
        <dbReference type="SMART" id="SM00226"/>
    </source>
</evidence>
<accession>A0A842HDQ6</accession>
<feature type="domain" description="Phosphotyrosine protein phosphatase I" evidence="1">
    <location>
        <begin position="4"/>
        <end position="142"/>
    </location>
</feature>
<name>A0A842HDQ6_9BACT</name>
<reference evidence="2 3" key="1">
    <citation type="submission" date="2020-07" db="EMBL/GenBank/DDBJ databases">
        <authorList>
            <person name="Feng X."/>
        </authorList>
    </citation>
    <scope>NUCLEOTIDE SEQUENCE [LARGE SCALE GENOMIC DNA]</scope>
    <source>
        <strain evidence="2 3">JCM31066</strain>
    </source>
</reference>
<evidence type="ECO:0000313" key="2">
    <source>
        <dbReference type="EMBL" id="MBC2594350.1"/>
    </source>
</evidence>
<protein>
    <submittedName>
        <fullName evidence="2">Low molecular weight phosphatase family protein</fullName>
    </submittedName>
</protein>
<keyword evidence="3" id="KW-1185">Reference proteome</keyword>
<dbReference type="EMBL" id="JACHVB010000021">
    <property type="protein sequence ID" value="MBC2594350.1"/>
    <property type="molecule type" value="Genomic_DNA"/>
</dbReference>